<sequence>MTYRNDPPENCIQSDYTSSCRLNLNGSSQEQMFMGNLIIESIELYGQDIYYLPRTYVNRDTILNEVETSNFTQALSIRAYVNNVEGWEGQGDLLSKFGVRIEDKTTFIFSRSKFTEKVDDNAALNVEGRPNEGDLIWFPTTNHLFEIQFVEAERPFYQLGKGYVWECQCELFEYSDEQLDTGVAEIDAIETAFANSIKLVMDAGGTGAFTVGEEIVGDLYLAKATATLTSGVVSAITLTDGGEYYKSALPPTVTISAPPASGGISAFSTSTDTGSYSNPTGTGYTVGTYTTTNLTGTGSGAIATVSGVSGTGGLTVSGGDLGFTPDNKGSGYSTGDVLRINGGNDNAYIRVASVGITSPASATATVSSAGIVTDITITSGGTGYTSVPTVTIDYSPKDSRAEVKSWNASTRELQVINRTGTFNTAETITGLTSGARWSPESYNTLNNTNTADSIDQNYSFETADDDIIDFTEGNPFGSIGSVTDTTI</sequence>
<evidence type="ECO:0000313" key="1">
    <source>
        <dbReference type="EMBL" id="AIX14483.1"/>
    </source>
</evidence>
<accession>A0A0E3EL78</accession>
<protein>
    <submittedName>
        <fullName evidence="1">Neck protein</fullName>
    </submittedName>
</protein>
<dbReference type="Proteomes" id="UP000185279">
    <property type="component" value="Segment"/>
</dbReference>
<dbReference type="EMBL" id="KJ019027">
    <property type="protein sequence ID" value="AIX14483.1"/>
    <property type="molecule type" value="Genomic_DNA"/>
</dbReference>
<dbReference type="Pfam" id="PF11649">
    <property type="entry name" value="T4_neck-protein"/>
    <property type="match status" value="1"/>
</dbReference>
<reference evidence="1 2" key="1">
    <citation type="submission" date="2013-12" db="EMBL/GenBank/DDBJ databases">
        <title>Ecological redundancy of diverse viral populations within a natural community.</title>
        <authorList>
            <person name="Gregory A.C."/>
            <person name="LaButti K."/>
            <person name="Copeland A."/>
            <person name="Woyke T."/>
            <person name="Sullivan M.B."/>
        </authorList>
    </citation>
    <scope>NUCLEOTIDE SEQUENCE [LARGE SCALE GENOMIC DNA]</scope>
    <source>
        <strain evidence="1">Syn7803C43</strain>
    </source>
</reference>
<name>A0A0E3EL78_9CAUD</name>
<proteinExistence type="predicted"/>
<organism evidence="1 2">
    <name type="scientific">Synechococcus phage ACG-2014c</name>
    <dbReference type="NCBI Taxonomy" id="1079998"/>
    <lineage>
        <taxon>Viruses</taxon>
        <taxon>Duplodnaviria</taxon>
        <taxon>Heunggongvirae</taxon>
        <taxon>Uroviricota</taxon>
        <taxon>Caudoviricetes</taxon>
        <taxon>Pantevenvirales</taxon>
        <taxon>Kyanoviridae</taxon>
        <taxon>Namakavirus</taxon>
        <taxon>Namakavirus smbcm6</taxon>
    </lineage>
</organism>
<evidence type="ECO:0000313" key="2">
    <source>
        <dbReference type="Proteomes" id="UP000185279"/>
    </source>
</evidence>
<gene>
    <name evidence="1" type="ORF">Syn7803C43_88</name>
</gene>
<dbReference type="InterPro" id="IPR021674">
    <property type="entry name" value="Phage_T4_Gp14_neck-protein"/>
</dbReference>